<sequence>MVYAYRSVYTAIRGVGHSRIHSVLACVTRFVLQARHVNGNTLCALYGQRGPRCPKPPLPAFVRHRSECIRRDAAVCAASAVMRRHAVIFCVRNATADSRGAAPPDATLLRHDSTPSCEWVTRT</sequence>
<proteinExistence type="predicted"/>
<keyword evidence="2" id="KW-1185">Reference proteome</keyword>
<dbReference type="EMBL" id="BGZK01001432">
    <property type="protein sequence ID" value="GBP79812.1"/>
    <property type="molecule type" value="Genomic_DNA"/>
</dbReference>
<dbReference type="Proteomes" id="UP000299102">
    <property type="component" value="Unassembled WGS sequence"/>
</dbReference>
<gene>
    <name evidence="1" type="ORF">EVAR_61402_1</name>
</gene>
<evidence type="ECO:0000313" key="2">
    <source>
        <dbReference type="Proteomes" id="UP000299102"/>
    </source>
</evidence>
<organism evidence="1 2">
    <name type="scientific">Eumeta variegata</name>
    <name type="common">Bagworm moth</name>
    <name type="synonym">Eumeta japonica</name>
    <dbReference type="NCBI Taxonomy" id="151549"/>
    <lineage>
        <taxon>Eukaryota</taxon>
        <taxon>Metazoa</taxon>
        <taxon>Ecdysozoa</taxon>
        <taxon>Arthropoda</taxon>
        <taxon>Hexapoda</taxon>
        <taxon>Insecta</taxon>
        <taxon>Pterygota</taxon>
        <taxon>Neoptera</taxon>
        <taxon>Endopterygota</taxon>
        <taxon>Lepidoptera</taxon>
        <taxon>Glossata</taxon>
        <taxon>Ditrysia</taxon>
        <taxon>Tineoidea</taxon>
        <taxon>Psychidae</taxon>
        <taxon>Oiketicinae</taxon>
        <taxon>Eumeta</taxon>
    </lineage>
</organism>
<evidence type="ECO:0000313" key="1">
    <source>
        <dbReference type="EMBL" id="GBP79812.1"/>
    </source>
</evidence>
<reference evidence="1 2" key="1">
    <citation type="journal article" date="2019" name="Commun. Biol.">
        <title>The bagworm genome reveals a unique fibroin gene that provides high tensile strength.</title>
        <authorList>
            <person name="Kono N."/>
            <person name="Nakamura H."/>
            <person name="Ohtoshi R."/>
            <person name="Tomita M."/>
            <person name="Numata K."/>
            <person name="Arakawa K."/>
        </authorList>
    </citation>
    <scope>NUCLEOTIDE SEQUENCE [LARGE SCALE GENOMIC DNA]</scope>
</reference>
<dbReference type="AlphaFoldDB" id="A0A4C1YY09"/>
<name>A0A4C1YY09_EUMVA</name>
<protein>
    <submittedName>
        <fullName evidence="1">Uncharacterized protein</fullName>
    </submittedName>
</protein>
<comment type="caution">
    <text evidence="1">The sequence shown here is derived from an EMBL/GenBank/DDBJ whole genome shotgun (WGS) entry which is preliminary data.</text>
</comment>
<accession>A0A4C1YY09</accession>